<reference evidence="3" key="2">
    <citation type="submission" date="2023-04" db="EMBL/GenBank/DDBJ databases">
        <title>Characterization and analysis of the complete genome of Gordonia rubripertincta 112, the degrader of aromatic and aliphatic compounds.</title>
        <authorList>
            <person name="Frantsuzova E."/>
            <person name="Bogun A."/>
            <person name="Delegan Y."/>
        </authorList>
    </citation>
    <scope>NUCLEOTIDE SEQUENCE</scope>
    <source>
        <strain evidence="3">112</strain>
    </source>
</reference>
<reference evidence="2" key="1">
    <citation type="submission" date="2021-02" db="EMBL/GenBank/DDBJ databases">
        <title>Taxonomy, biology and ecology of Rhodococcus bacteria occurring in California pistachio and other woody hosts as revealed by genome sequence analyses.</title>
        <authorList>
            <person name="Riely B."/>
            <person name="Gai Y."/>
        </authorList>
    </citation>
    <scope>NUCLEOTIDE SEQUENCE</scope>
    <source>
        <strain evidence="2">BP-295</strain>
    </source>
</reference>
<keyword evidence="1" id="KW-0472">Membrane</keyword>
<gene>
    <name evidence="2" type="ORF">JTZ10_01590</name>
    <name evidence="3" type="ORF">QBL07_15600</name>
</gene>
<organism evidence="3">
    <name type="scientific">Gordonia rubripertincta</name>
    <name type="common">Rhodococcus corallinus</name>
    <dbReference type="NCBI Taxonomy" id="36822"/>
    <lineage>
        <taxon>Bacteria</taxon>
        <taxon>Bacillati</taxon>
        <taxon>Actinomycetota</taxon>
        <taxon>Actinomycetes</taxon>
        <taxon>Mycobacteriales</taxon>
        <taxon>Gordoniaceae</taxon>
        <taxon>Gordonia</taxon>
    </lineage>
</organism>
<sequence length="67" mass="7729">MAEDPYTGPYIVRGKRRYKPRHLSNYTPRDSSYVLAHVWEPLKYRLIATPSIAAFFAGLVVGQRLFS</sequence>
<dbReference type="Proteomes" id="UP001195196">
    <property type="component" value="Unassembled WGS sequence"/>
</dbReference>
<dbReference type="KEGG" id="gru:GCWB2_22355"/>
<dbReference type="RefSeq" id="WP_005196394.1">
    <property type="nucleotide sequence ID" value="NZ_CP022580.1"/>
</dbReference>
<evidence type="ECO:0000256" key="1">
    <source>
        <dbReference type="SAM" id="Phobius"/>
    </source>
</evidence>
<proteinExistence type="predicted"/>
<dbReference type="EMBL" id="JARUXG010000009">
    <property type="protein sequence ID" value="MDG6782255.1"/>
    <property type="molecule type" value="Genomic_DNA"/>
</dbReference>
<keyword evidence="1" id="KW-0812">Transmembrane</keyword>
<comment type="caution">
    <text evidence="3">The sequence shown here is derived from an EMBL/GenBank/DDBJ whole genome shotgun (WGS) entry which is preliminary data.</text>
</comment>
<accession>A0AAW6RCZ2</accession>
<feature type="transmembrane region" description="Helical" evidence="1">
    <location>
        <begin position="47"/>
        <end position="66"/>
    </location>
</feature>
<evidence type="ECO:0000313" key="3">
    <source>
        <dbReference type="EMBL" id="MDG6782255.1"/>
    </source>
</evidence>
<keyword evidence="1" id="KW-1133">Transmembrane helix</keyword>
<dbReference type="AlphaFoldDB" id="A0AAW6RCZ2"/>
<name>A0AAW6RCZ2_GORRU</name>
<protein>
    <submittedName>
        <fullName evidence="3">Uncharacterized protein</fullName>
    </submittedName>
</protein>
<evidence type="ECO:0000313" key="2">
    <source>
        <dbReference type="EMBL" id="MBM7276441.1"/>
    </source>
</evidence>
<dbReference type="EMBL" id="JAFFGU010000001">
    <property type="protein sequence ID" value="MBM7276441.1"/>
    <property type="molecule type" value="Genomic_DNA"/>
</dbReference>